<dbReference type="AlphaFoldDB" id="A0AAN9U5W6"/>
<evidence type="ECO:0000313" key="1">
    <source>
        <dbReference type="EMBL" id="KAK7738385.1"/>
    </source>
</evidence>
<sequence>MPTVTPPPSLERREDARGPKRLTITIENKMNEPLSTSYVTNPGAPTLLRGDEQPSTMAASATTSIVVPSGWAGNIAMGLAKYAMTGDTSLIEGSLTKQMDNPYLSVDIDVSYVNGFSVPITCSCNADNTVLSGCNLDLWSLGECSGSAGTENGEGACANPLRSYDRDNMTATKFFLPCQGAAFTWARDHANSNEGCQSGKVTCCVGTGKDGCPANPKQASE</sequence>
<gene>
    <name evidence="1" type="ORF">SLS53_006200</name>
</gene>
<evidence type="ECO:0008006" key="3">
    <source>
        <dbReference type="Google" id="ProtNLM"/>
    </source>
</evidence>
<reference evidence="1 2" key="1">
    <citation type="journal article" date="2023" name="PLoS ONE">
        <title>Cytospora paraplurivora sp. nov. isolated from orchards with fruit tree decline syndrome in Ontario, Canada.</title>
        <authorList>
            <person name="Ilyukhin E."/>
            <person name="Nguyen H.D.T."/>
            <person name="Castle A.J."/>
            <person name="Ellouze W."/>
        </authorList>
    </citation>
    <scope>NUCLEOTIDE SEQUENCE [LARGE SCALE GENOMIC DNA]</scope>
    <source>
        <strain evidence="1 2">FDS-564</strain>
    </source>
</reference>
<name>A0AAN9U5W6_9PEZI</name>
<accession>A0AAN9U5W6</accession>
<dbReference type="Proteomes" id="UP001320245">
    <property type="component" value="Unassembled WGS sequence"/>
</dbReference>
<evidence type="ECO:0000313" key="2">
    <source>
        <dbReference type="Proteomes" id="UP001320245"/>
    </source>
</evidence>
<protein>
    <recommendedName>
        <fullName evidence="3">Thaumatin-like protein</fullName>
    </recommendedName>
</protein>
<proteinExistence type="predicted"/>
<dbReference type="SUPFAM" id="SSF49870">
    <property type="entry name" value="Osmotin, thaumatin-like protein"/>
    <property type="match status" value="1"/>
</dbReference>
<dbReference type="EMBL" id="JAJSPL020000026">
    <property type="protein sequence ID" value="KAK7738385.1"/>
    <property type="molecule type" value="Genomic_DNA"/>
</dbReference>
<dbReference type="InterPro" id="IPR037176">
    <property type="entry name" value="Osmotin/thaumatin-like_sf"/>
</dbReference>
<comment type="caution">
    <text evidence="1">The sequence shown here is derived from an EMBL/GenBank/DDBJ whole genome shotgun (WGS) entry which is preliminary data.</text>
</comment>
<organism evidence="1 2">
    <name type="scientific">Cytospora paraplurivora</name>
    <dbReference type="NCBI Taxonomy" id="2898453"/>
    <lineage>
        <taxon>Eukaryota</taxon>
        <taxon>Fungi</taxon>
        <taxon>Dikarya</taxon>
        <taxon>Ascomycota</taxon>
        <taxon>Pezizomycotina</taxon>
        <taxon>Sordariomycetes</taxon>
        <taxon>Sordariomycetidae</taxon>
        <taxon>Diaporthales</taxon>
        <taxon>Cytosporaceae</taxon>
        <taxon>Cytospora</taxon>
    </lineage>
</organism>
<keyword evidence="2" id="KW-1185">Reference proteome</keyword>